<gene>
    <name evidence="2" type="ORF">RUM4293_04448</name>
</gene>
<evidence type="ECO:0000313" key="3">
    <source>
        <dbReference type="Proteomes" id="UP000050786"/>
    </source>
</evidence>
<evidence type="ECO:0000313" key="2">
    <source>
        <dbReference type="EMBL" id="CUH45532.1"/>
    </source>
</evidence>
<organism evidence="2 3">
    <name type="scientific">Ruegeria atlantica</name>
    <dbReference type="NCBI Taxonomy" id="81569"/>
    <lineage>
        <taxon>Bacteria</taxon>
        <taxon>Pseudomonadati</taxon>
        <taxon>Pseudomonadota</taxon>
        <taxon>Alphaproteobacteria</taxon>
        <taxon>Rhodobacterales</taxon>
        <taxon>Roseobacteraceae</taxon>
        <taxon>Ruegeria</taxon>
    </lineage>
</organism>
<sequence length="83" mass="9349">MSKIQLPTVRPKRGPWNKGRLVGQKRPLLPKQVWAIRARLELAGNFRDLAMFNLAIDSNPSGLSSHLKSFDKENTNAQSYCNA</sequence>
<feature type="region of interest" description="Disordered" evidence="1">
    <location>
        <begin position="1"/>
        <end position="22"/>
    </location>
</feature>
<name>A0A0N7LPL2_9RHOB</name>
<dbReference type="Proteomes" id="UP000050786">
    <property type="component" value="Unassembled WGS sequence"/>
</dbReference>
<keyword evidence="3" id="KW-1185">Reference proteome</keyword>
<evidence type="ECO:0008006" key="4">
    <source>
        <dbReference type="Google" id="ProtNLM"/>
    </source>
</evidence>
<proteinExistence type="predicted"/>
<dbReference type="EMBL" id="CYPS01000067">
    <property type="protein sequence ID" value="CUH45532.1"/>
    <property type="molecule type" value="Genomic_DNA"/>
</dbReference>
<evidence type="ECO:0000256" key="1">
    <source>
        <dbReference type="SAM" id="MobiDB-lite"/>
    </source>
</evidence>
<protein>
    <recommendedName>
        <fullName evidence="4">Integrase</fullName>
    </recommendedName>
</protein>
<accession>A0A0N7LPL2</accession>
<reference evidence="3" key="1">
    <citation type="submission" date="2015-09" db="EMBL/GenBank/DDBJ databases">
        <authorList>
            <person name="Rodrigo-Torres L."/>
            <person name="Arahal D.R."/>
        </authorList>
    </citation>
    <scope>NUCLEOTIDE SEQUENCE [LARGE SCALE GENOMIC DNA]</scope>
    <source>
        <strain evidence="3">CECT 4293</strain>
    </source>
</reference>
<dbReference type="AlphaFoldDB" id="A0A0N7LPL2"/>